<dbReference type="PANTHER" id="PTHR15907">
    <property type="entry name" value="DUF614 FAMILY PROTEIN-RELATED"/>
    <property type="match status" value="1"/>
</dbReference>
<reference evidence="5" key="1">
    <citation type="submission" date="2021-02" db="EMBL/GenBank/DDBJ databases">
        <authorList>
            <person name="Nowell W R."/>
        </authorList>
    </citation>
    <scope>NUCLEOTIDE SEQUENCE</scope>
</reference>
<evidence type="ECO:0000313" key="8">
    <source>
        <dbReference type="EMBL" id="CAF1141599.1"/>
    </source>
</evidence>
<dbReference type="InterPro" id="IPR006461">
    <property type="entry name" value="PLAC_motif_containing"/>
</dbReference>
<sequence>MNRGHNPNVHPAVVKQQYDPHNVWDFENQWRTKLFSCKPTGQCCFACFCSCCMGCKLSKRLGESAILGCFPCSLSYFRTKLRTARRIEGGCCGDYCASNFCMACTANQMANELESQGLWDAPKTRKTHPRNERFNQHNSGDY</sequence>
<evidence type="ECO:0000313" key="6">
    <source>
        <dbReference type="EMBL" id="CAF0822349.1"/>
    </source>
</evidence>
<evidence type="ECO:0000256" key="2">
    <source>
        <dbReference type="SAM" id="MobiDB-lite"/>
    </source>
</evidence>
<dbReference type="Proteomes" id="UP000663854">
    <property type="component" value="Unassembled WGS sequence"/>
</dbReference>
<dbReference type="Proteomes" id="UP000663882">
    <property type="component" value="Unassembled WGS sequence"/>
</dbReference>
<dbReference type="EMBL" id="CAJNOL010000077">
    <property type="protein sequence ID" value="CAF0822028.1"/>
    <property type="molecule type" value="Genomic_DNA"/>
</dbReference>
<comment type="caution">
    <text evidence="5">The sequence shown here is derived from an EMBL/GenBank/DDBJ whole genome shotgun (WGS) entry which is preliminary data.</text>
</comment>
<evidence type="ECO:0000313" key="12">
    <source>
        <dbReference type="Proteomes" id="UP000663870"/>
    </source>
</evidence>
<dbReference type="Proteomes" id="UP000663870">
    <property type="component" value="Unassembled WGS sequence"/>
</dbReference>
<dbReference type="Proteomes" id="UP000663874">
    <property type="component" value="Unassembled WGS sequence"/>
</dbReference>
<dbReference type="AlphaFoldDB" id="A0A813U5Q2"/>
<dbReference type="EMBL" id="CAJOBE010000077">
    <property type="protein sequence ID" value="CAF3561824.1"/>
    <property type="molecule type" value="Genomic_DNA"/>
</dbReference>
<evidence type="ECO:0000256" key="1">
    <source>
        <dbReference type="ARBA" id="ARBA00009024"/>
    </source>
</evidence>
<evidence type="ECO:0000313" key="9">
    <source>
        <dbReference type="EMBL" id="CAF3522187.1"/>
    </source>
</evidence>
<name>A0A813U5Q2_9BILA</name>
<evidence type="ECO:0000313" key="3">
    <source>
        <dbReference type="EMBL" id="CAF0811303.1"/>
    </source>
</evidence>
<dbReference type="EMBL" id="CAJOAX010000146">
    <property type="protein sequence ID" value="CAF3522187.1"/>
    <property type="molecule type" value="Genomic_DNA"/>
</dbReference>
<dbReference type="Proteomes" id="UP000663836">
    <property type="component" value="Unassembled WGS sequence"/>
</dbReference>
<dbReference type="EMBL" id="CAJNOO010000790">
    <property type="protein sequence ID" value="CAF1034256.1"/>
    <property type="molecule type" value="Genomic_DNA"/>
</dbReference>
<dbReference type="Proteomes" id="UP000663823">
    <property type="component" value="Unassembled WGS sequence"/>
</dbReference>
<comment type="similarity">
    <text evidence="1">Belongs to the cornifelin family.</text>
</comment>
<dbReference type="EMBL" id="CAJNOL010000076">
    <property type="protein sequence ID" value="CAF0820742.1"/>
    <property type="molecule type" value="Genomic_DNA"/>
</dbReference>
<dbReference type="EMBL" id="CAJNOT010001080">
    <property type="protein sequence ID" value="CAF1141599.1"/>
    <property type="molecule type" value="Genomic_DNA"/>
</dbReference>
<dbReference type="EMBL" id="CAJNOU010000033">
    <property type="protein sequence ID" value="CAF0822349.1"/>
    <property type="molecule type" value="Genomic_DNA"/>
</dbReference>
<dbReference type="OrthoDB" id="1045822at2759"/>
<organism evidence="5 12">
    <name type="scientific">Rotaria sordida</name>
    <dbReference type="NCBI Taxonomy" id="392033"/>
    <lineage>
        <taxon>Eukaryota</taxon>
        <taxon>Metazoa</taxon>
        <taxon>Spiralia</taxon>
        <taxon>Gnathifera</taxon>
        <taxon>Rotifera</taxon>
        <taxon>Eurotatoria</taxon>
        <taxon>Bdelloidea</taxon>
        <taxon>Philodinida</taxon>
        <taxon>Philodinidae</taxon>
        <taxon>Rotaria</taxon>
    </lineage>
</organism>
<protein>
    <submittedName>
        <fullName evidence="5">Uncharacterized protein</fullName>
    </submittedName>
</protein>
<accession>A0A813U5Q2</accession>
<evidence type="ECO:0000313" key="10">
    <source>
        <dbReference type="EMBL" id="CAF3561824.1"/>
    </source>
</evidence>
<evidence type="ECO:0000313" key="4">
    <source>
        <dbReference type="EMBL" id="CAF0820742.1"/>
    </source>
</evidence>
<dbReference type="Proteomes" id="UP000663889">
    <property type="component" value="Unassembled WGS sequence"/>
</dbReference>
<dbReference type="Pfam" id="PF04749">
    <property type="entry name" value="PLAC8"/>
    <property type="match status" value="1"/>
</dbReference>
<evidence type="ECO:0000313" key="7">
    <source>
        <dbReference type="EMBL" id="CAF1034256.1"/>
    </source>
</evidence>
<feature type="region of interest" description="Disordered" evidence="2">
    <location>
        <begin position="121"/>
        <end position="142"/>
    </location>
</feature>
<dbReference type="EMBL" id="CAJOBD010002707">
    <property type="protein sequence ID" value="CAF3902100.1"/>
    <property type="molecule type" value="Genomic_DNA"/>
</dbReference>
<keyword evidence="12" id="KW-1185">Reference proteome</keyword>
<dbReference type="EMBL" id="CAJNOH010000049">
    <property type="protein sequence ID" value="CAF0811303.1"/>
    <property type="molecule type" value="Genomic_DNA"/>
</dbReference>
<dbReference type="Proteomes" id="UP000663864">
    <property type="component" value="Unassembled WGS sequence"/>
</dbReference>
<evidence type="ECO:0000313" key="5">
    <source>
        <dbReference type="EMBL" id="CAF0822028.1"/>
    </source>
</evidence>
<evidence type="ECO:0000313" key="11">
    <source>
        <dbReference type="EMBL" id="CAF3902100.1"/>
    </source>
</evidence>
<proteinExistence type="inferred from homology"/>
<gene>
    <name evidence="10" type="ORF">FNK824_LOCUS1492</name>
    <name evidence="11" type="ORF">JBS370_LOCUS20934</name>
    <name evidence="4" type="ORF">JXQ802_LOCUS5186</name>
    <name evidence="5" type="ORF">JXQ802_LOCUS5250</name>
    <name evidence="9" type="ORF">OTI717_LOCUS2864</name>
    <name evidence="3" type="ORF">PYM288_LOCUS5107</name>
    <name evidence="7" type="ORF">RFH988_LOCUS15880</name>
    <name evidence="6" type="ORF">SEV965_LOCUS1680</name>
    <name evidence="8" type="ORF">ZHD862_LOCUS19672</name>
</gene>